<name>A0ABQ1NZV9_9BACI</name>
<sequence length="161" mass="18859">MEISMNDVRVNVDIQVFDQETNHIQVEFMVRGENEFHLFSNLLRENTFDIKVPEFDMDYKAKILSSSSSYNDQLTGDTPVRFSVELQEYDEENDSNWNATTATGVIGVQNWARTRALAELLQEKGILTKQEYDEKIRQVLDRDKEEMISFFTGEDRDFPQE</sequence>
<organism evidence="1 2">
    <name type="scientific">Thalassobacillus devorans</name>
    <dbReference type="NCBI Taxonomy" id="279813"/>
    <lineage>
        <taxon>Bacteria</taxon>
        <taxon>Bacillati</taxon>
        <taxon>Bacillota</taxon>
        <taxon>Bacilli</taxon>
        <taxon>Bacillales</taxon>
        <taxon>Bacillaceae</taxon>
        <taxon>Thalassobacillus</taxon>
    </lineage>
</organism>
<dbReference type="InterPro" id="IPR021596">
    <property type="entry name" value="DUF3219"/>
</dbReference>
<dbReference type="RefSeq" id="WP_062446166.1">
    <property type="nucleotide sequence ID" value="NZ_CTEA01000005.1"/>
</dbReference>
<gene>
    <name evidence="1" type="ORF">GCM10007216_18670</name>
</gene>
<reference evidence="2" key="1">
    <citation type="journal article" date="2019" name="Int. J. Syst. Evol. Microbiol.">
        <title>The Global Catalogue of Microorganisms (GCM) 10K type strain sequencing project: providing services to taxonomists for standard genome sequencing and annotation.</title>
        <authorList>
            <consortium name="The Broad Institute Genomics Platform"/>
            <consortium name="The Broad Institute Genome Sequencing Center for Infectious Disease"/>
            <person name="Wu L."/>
            <person name="Ma J."/>
        </authorList>
    </citation>
    <scope>NUCLEOTIDE SEQUENCE [LARGE SCALE GENOMIC DNA]</scope>
    <source>
        <strain evidence="2">CCM 7282</strain>
    </source>
</reference>
<accession>A0ABQ1NZV9</accession>
<dbReference type="Pfam" id="PF11514">
    <property type="entry name" value="DUF3219"/>
    <property type="match status" value="1"/>
</dbReference>
<evidence type="ECO:0000313" key="1">
    <source>
        <dbReference type="EMBL" id="GGC88197.1"/>
    </source>
</evidence>
<protein>
    <recommendedName>
        <fullName evidence="3">SHOCT domain-containing protein</fullName>
    </recommendedName>
</protein>
<keyword evidence="2" id="KW-1185">Reference proteome</keyword>
<dbReference type="InterPro" id="IPR023105">
    <property type="entry name" value="YkvR-like_sf"/>
</dbReference>
<evidence type="ECO:0000313" key="2">
    <source>
        <dbReference type="Proteomes" id="UP000619534"/>
    </source>
</evidence>
<dbReference type="SUPFAM" id="SSF159173">
    <property type="entry name" value="YkvR-like"/>
    <property type="match status" value="1"/>
</dbReference>
<proteinExistence type="predicted"/>
<dbReference type="Gene3D" id="2.40.30.80">
    <property type="entry name" value="YkvR-like"/>
    <property type="match status" value="1"/>
</dbReference>
<comment type="caution">
    <text evidence="1">The sequence shown here is derived from an EMBL/GenBank/DDBJ whole genome shotgun (WGS) entry which is preliminary data.</text>
</comment>
<dbReference type="EMBL" id="BMCJ01000003">
    <property type="protein sequence ID" value="GGC88197.1"/>
    <property type="molecule type" value="Genomic_DNA"/>
</dbReference>
<dbReference type="Proteomes" id="UP000619534">
    <property type="component" value="Unassembled WGS sequence"/>
</dbReference>
<evidence type="ECO:0008006" key="3">
    <source>
        <dbReference type="Google" id="ProtNLM"/>
    </source>
</evidence>